<protein>
    <submittedName>
        <fullName evidence="6">Cryparin</fullName>
    </submittedName>
</protein>
<proteinExistence type="inferred from homology"/>
<evidence type="ECO:0000256" key="2">
    <source>
        <dbReference type="ARBA" id="ARBA00009576"/>
    </source>
</evidence>
<evidence type="ECO:0000313" key="7">
    <source>
        <dbReference type="Proteomes" id="UP000517252"/>
    </source>
</evidence>
<dbReference type="GO" id="GO:0005576">
    <property type="term" value="C:extracellular region"/>
    <property type="evidence" value="ECO:0007669"/>
    <property type="project" value="InterPro"/>
</dbReference>
<dbReference type="Proteomes" id="UP000517252">
    <property type="component" value="Unassembled WGS sequence"/>
</dbReference>
<dbReference type="Gene3D" id="3.20.120.10">
    <property type="entry name" value="Hydrophobin"/>
    <property type="match status" value="1"/>
</dbReference>
<evidence type="ECO:0000256" key="5">
    <source>
        <dbReference type="SAM" id="SignalP"/>
    </source>
</evidence>
<dbReference type="PANTHER" id="PTHR42341">
    <property type="entry name" value="HYDROPHOBIN"/>
    <property type="match status" value="1"/>
</dbReference>
<dbReference type="InterPro" id="IPR036686">
    <property type="entry name" value="Class_II_Hydrophobin_sf"/>
</dbReference>
<evidence type="ECO:0000313" key="6">
    <source>
        <dbReference type="EMBL" id="GFP52827.1"/>
    </source>
</evidence>
<feature type="compositionally biased region" description="Gly residues" evidence="4">
    <location>
        <begin position="81"/>
        <end position="101"/>
    </location>
</feature>
<feature type="chain" id="PRO_5028151081" evidence="5">
    <location>
        <begin position="17"/>
        <end position="180"/>
    </location>
</feature>
<organism evidence="6 7">
    <name type="scientific">Trichoderma asperellum</name>
    <name type="common">Filamentous fungus</name>
    <dbReference type="NCBI Taxonomy" id="101201"/>
    <lineage>
        <taxon>Eukaryota</taxon>
        <taxon>Fungi</taxon>
        <taxon>Dikarya</taxon>
        <taxon>Ascomycota</taxon>
        <taxon>Pezizomycotina</taxon>
        <taxon>Sordariomycetes</taxon>
        <taxon>Hypocreomycetidae</taxon>
        <taxon>Hypocreales</taxon>
        <taxon>Hypocreaceae</taxon>
        <taxon>Trichoderma</taxon>
    </lineage>
</organism>
<dbReference type="Pfam" id="PF06766">
    <property type="entry name" value="Hydrophobin_2"/>
    <property type="match status" value="1"/>
</dbReference>
<dbReference type="EMBL" id="BLZH01000002">
    <property type="protein sequence ID" value="GFP52827.1"/>
    <property type="molecule type" value="Genomic_DNA"/>
</dbReference>
<gene>
    <name evidence="6" type="ORF">TASIC1_0002001100</name>
</gene>
<feature type="region of interest" description="Disordered" evidence="4">
    <location>
        <begin position="17"/>
        <end position="104"/>
    </location>
</feature>
<evidence type="ECO:0000256" key="4">
    <source>
        <dbReference type="SAM" id="MobiDB-lite"/>
    </source>
</evidence>
<keyword evidence="3" id="KW-1015">Disulfide bond</keyword>
<name>A0A6V8QK35_TRIAP</name>
<keyword evidence="5" id="KW-0732">Signal</keyword>
<dbReference type="SUPFAM" id="SSF101751">
    <property type="entry name" value="Hydrophobin II, HfbII"/>
    <property type="match status" value="1"/>
</dbReference>
<dbReference type="CDD" id="cd23508">
    <property type="entry name" value="hydrophobin_II"/>
    <property type="match status" value="1"/>
</dbReference>
<comment type="caution">
    <text evidence="6">The sequence shown here is derived from an EMBL/GenBank/DDBJ whole genome shotgun (WGS) entry which is preliminary data.</text>
</comment>
<comment type="subcellular location">
    <subcellularLocation>
        <location evidence="1">Cell envelope</location>
    </subcellularLocation>
</comment>
<evidence type="ECO:0000256" key="3">
    <source>
        <dbReference type="ARBA" id="ARBA00023157"/>
    </source>
</evidence>
<dbReference type="AlphaFoldDB" id="A0A6V8QK35"/>
<reference evidence="6 7" key="1">
    <citation type="submission" date="2020-07" db="EMBL/GenBank/DDBJ databases">
        <title>Trichoderma asperellum IC-1 whole genome shotgun sequence.</title>
        <authorList>
            <person name="Kanamasa S."/>
            <person name="Takahashi H."/>
        </authorList>
    </citation>
    <scope>NUCLEOTIDE SEQUENCE [LARGE SCALE GENOMIC DNA]</scope>
    <source>
        <strain evidence="6 7">IC-1</strain>
    </source>
</reference>
<feature type="signal peptide" evidence="5">
    <location>
        <begin position="1"/>
        <end position="16"/>
    </location>
</feature>
<sequence length="180" mass="17703">MKFLAITALLVAGTLAMPASNSCPPPGGDHKPPPPPPPSHPSPSPTPSYPPPPNNGGGYYPPPPDNTSHTPPPPSSTPPHNGGGGDGGNDGGSGNTGGGNSDDGSDGGHFLCPTGLFSSAQCCSTDVLGIADLNCKPPSKTPKDASDFAKICSSTGSEARCCAIPIAGQALLCQDVVGIL</sequence>
<feature type="compositionally biased region" description="Pro residues" evidence="4">
    <location>
        <begin position="23"/>
        <end position="77"/>
    </location>
</feature>
<accession>A0A6V8QK35</accession>
<dbReference type="OrthoDB" id="4500971at2759"/>
<evidence type="ECO:0000256" key="1">
    <source>
        <dbReference type="ARBA" id="ARBA00004196"/>
    </source>
</evidence>
<dbReference type="PANTHER" id="PTHR42341:SF1">
    <property type="entry name" value="HYDROPHOBIN"/>
    <property type="match status" value="1"/>
</dbReference>
<dbReference type="InterPro" id="IPR010636">
    <property type="entry name" value="Class_II_hydrophobin"/>
</dbReference>
<comment type="similarity">
    <text evidence="2">Belongs to the cerato-ulmin hydrophobin family.</text>
</comment>